<keyword evidence="1" id="KW-0677">Repeat</keyword>
<sequence>MDGQNIAMECGKSNRSDAGLDDSRPVSATTTQPQYSEIPDFRVDFSGWECASEPQAGLSYLSLVPIDYFGAGYEFSTTTEDYSGKIKKPRRSRLFSRRGAVVLQNSPLGKGSHLVKKLHIAVNSSDYTAVCKFLEDGVDPSAADDKHRTPLHIASAKGAQEIVQVLLRHGANPNTKDVIGNTPLHLAVCSNQIGTITMLLKGGANAHALDRNGRTPLHLAHSRLTRTTDYNYNSQQLRMEVTEIIAMLKMYIHSIGFGGEIDKLNELGDKLEETTTKKGVDEIQEMLVGFTHMTIEKQCKVKDTS</sequence>
<evidence type="ECO:0000256" key="1">
    <source>
        <dbReference type="ARBA" id="ARBA00022737"/>
    </source>
</evidence>
<name>A0ABM0GL20_SACKO</name>
<dbReference type="PROSITE" id="PS50088">
    <property type="entry name" value="ANK_REPEAT"/>
    <property type="match status" value="2"/>
</dbReference>
<dbReference type="SUPFAM" id="SSF48403">
    <property type="entry name" value="Ankyrin repeat"/>
    <property type="match status" value="1"/>
</dbReference>
<dbReference type="PROSITE" id="PS50297">
    <property type="entry name" value="ANK_REP_REGION"/>
    <property type="match status" value="2"/>
</dbReference>
<feature type="repeat" description="ANK" evidence="3">
    <location>
        <begin position="146"/>
        <end position="178"/>
    </location>
</feature>
<gene>
    <name evidence="6" type="primary">LOC100366291</name>
</gene>
<dbReference type="InterPro" id="IPR036770">
    <property type="entry name" value="Ankyrin_rpt-contain_sf"/>
</dbReference>
<dbReference type="PANTHER" id="PTHR24171">
    <property type="entry name" value="ANKYRIN REPEAT DOMAIN-CONTAINING PROTEIN 39-RELATED"/>
    <property type="match status" value="1"/>
</dbReference>
<evidence type="ECO:0000313" key="6">
    <source>
        <dbReference type="RefSeq" id="XP_002732259.1"/>
    </source>
</evidence>
<evidence type="ECO:0000256" key="2">
    <source>
        <dbReference type="ARBA" id="ARBA00023043"/>
    </source>
</evidence>
<dbReference type="RefSeq" id="XP_002732259.1">
    <property type="nucleotide sequence ID" value="XM_002732213.2"/>
</dbReference>
<keyword evidence="2 3" id="KW-0040">ANK repeat</keyword>
<protein>
    <submittedName>
        <fullName evidence="6">Ankyrin repeat domain-containing protein 54-like</fullName>
    </submittedName>
</protein>
<dbReference type="InterPro" id="IPR002110">
    <property type="entry name" value="Ankyrin_rpt"/>
</dbReference>
<feature type="region of interest" description="Disordered" evidence="4">
    <location>
        <begin position="1"/>
        <end position="32"/>
    </location>
</feature>
<evidence type="ECO:0000256" key="3">
    <source>
        <dbReference type="PROSITE-ProRule" id="PRU00023"/>
    </source>
</evidence>
<proteinExistence type="predicted"/>
<dbReference type="GeneID" id="100366291"/>
<dbReference type="Gene3D" id="1.25.40.20">
    <property type="entry name" value="Ankyrin repeat-containing domain"/>
    <property type="match status" value="2"/>
</dbReference>
<accession>A0ABM0GL20</accession>
<evidence type="ECO:0000313" key="5">
    <source>
        <dbReference type="Proteomes" id="UP000694865"/>
    </source>
</evidence>
<dbReference type="Proteomes" id="UP000694865">
    <property type="component" value="Unplaced"/>
</dbReference>
<dbReference type="Pfam" id="PF12796">
    <property type="entry name" value="Ank_2"/>
    <property type="match status" value="1"/>
</dbReference>
<feature type="repeat" description="ANK" evidence="3">
    <location>
        <begin position="179"/>
        <end position="211"/>
    </location>
</feature>
<keyword evidence="5" id="KW-1185">Reference proteome</keyword>
<organism evidence="5 6">
    <name type="scientific">Saccoglossus kowalevskii</name>
    <name type="common">Acorn worm</name>
    <dbReference type="NCBI Taxonomy" id="10224"/>
    <lineage>
        <taxon>Eukaryota</taxon>
        <taxon>Metazoa</taxon>
        <taxon>Hemichordata</taxon>
        <taxon>Enteropneusta</taxon>
        <taxon>Harrimaniidae</taxon>
        <taxon>Saccoglossus</taxon>
    </lineage>
</organism>
<reference evidence="6" key="1">
    <citation type="submission" date="2025-08" db="UniProtKB">
        <authorList>
            <consortium name="RefSeq"/>
        </authorList>
    </citation>
    <scope>IDENTIFICATION</scope>
    <source>
        <tissue evidence="6">Testes</tissue>
    </source>
</reference>
<dbReference type="SMART" id="SM00248">
    <property type="entry name" value="ANK"/>
    <property type="match status" value="3"/>
</dbReference>
<evidence type="ECO:0000256" key="4">
    <source>
        <dbReference type="SAM" id="MobiDB-lite"/>
    </source>
</evidence>